<dbReference type="SUPFAM" id="SSF52266">
    <property type="entry name" value="SGNH hydrolase"/>
    <property type="match status" value="1"/>
</dbReference>
<dbReference type="CDD" id="cd00229">
    <property type="entry name" value="SGNH_hydrolase"/>
    <property type="match status" value="1"/>
</dbReference>
<organism evidence="1 2">
    <name type="scientific">Tetradesmus obliquus</name>
    <name type="common">Green alga</name>
    <name type="synonym">Acutodesmus obliquus</name>
    <dbReference type="NCBI Taxonomy" id="3088"/>
    <lineage>
        <taxon>Eukaryota</taxon>
        <taxon>Viridiplantae</taxon>
        <taxon>Chlorophyta</taxon>
        <taxon>core chlorophytes</taxon>
        <taxon>Chlorophyceae</taxon>
        <taxon>CS clade</taxon>
        <taxon>Sphaeropleales</taxon>
        <taxon>Scenedesmaceae</taxon>
        <taxon>Tetradesmus</taxon>
    </lineage>
</organism>
<protein>
    <recommendedName>
        <fullName evidence="3">SGNH hydrolase-type esterase domain-containing protein</fullName>
    </recommendedName>
</protein>
<reference evidence="1 2" key="1">
    <citation type="submission" date="2023-05" db="EMBL/GenBank/DDBJ databases">
        <title>A 100% complete, gapless, phased diploid assembly of the Scenedesmus obliquus UTEX 3031 genome.</title>
        <authorList>
            <person name="Biondi T.C."/>
            <person name="Hanschen E.R."/>
            <person name="Kwon T."/>
            <person name="Eng W."/>
            <person name="Kruse C.P.S."/>
            <person name="Koehler S.I."/>
            <person name="Kunde Y."/>
            <person name="Gleasner C.D."/>
            <person name="You Mak K.T."/>
            <person name="Polle J."/>
            <person name="Hovde B.T."/>
            <person name="Starkenburg S.R."/>
        </authorList>
    </citation>
    <scope>NUCLEOTIDE SEQUENCE [LARGE SCALE GENOMIC DNA]</scope>
    <source>
        <strain evidence="1 2">DOE0152z</strain>
    </source>
</reference>
<evidence type="ECO:0008006" key="3">
    <source>
        <dbReference type="Google" id="ProtNLM"/>
    </source>
</evidence>
<gene>
    <name evidence="1" type="ORF">OEZ85_002431</name>
</gene>
<accession>A0ABY8TXY2</accession>
<dbReference type="Proteomes" id="UP001244341">
    <property type="component" value="Chromosome 5b"/>
</dbReference>
<dbReference type="PANTHER" id="PTHR34407:SF1">
    <property type="entry name" value="SGNH HYDROLASE-TYPE ESTERASE DOMAIN-CONTAINING PROTEIN"/>
    <property type="match status" value="1"/>
</dbReference>
<dbReference type="Gene3D" id="3.40.50.1110">
    <property type="entry name" value="SGNH hydrolase"/>
    <property type="match status" value="1"/>
</dbReference>
<name>A0ABY8TXY2_TETOB</name>
<dbReference type="InterPro" id="IPR036514">
    <property type="entry name" value="SGNH_hydro_sf"/>
</dbReference>
<sequence length="703" mass="74769">MIARRYGAPTASLRDSLYGLMYNDAVAKQLLGGTRATIIADTVHPTADGFKMYGEIMAYTVRQSLVAVMASGADAPGALGAAAAADGSGLPLPVSPVAAQQDADTWCRESSSFKPVASCTGRGSCRWGTSPFHQPCPHENCHMRGYLMKGSGAALSISVDTSLAAGAGNAAAEGSDSTAGTMDSTAGTIDSTVWTIDSAEATIDSSARDRSRAALQQFDRRYLAVTYFQGTTNPEEIMAVATVACVSGCRCKPVQIEWRKTTNTGMVATEVSAHPRCVVSVTIQANATTGGDEFAVTGVAVVPFSKDVPINQIDKIRMDDVRAEGCQSLHTVRTPPRRELPARRAPCVRRASFPDVHFSTLNMARAATDVIVASTCWYQAVPQDADLILVEYSLNGCLDPSTNKPMCHSMAMPRVAGYEALLRRLIRTAPNAALMAVAMFSFRWLGMSPPGTATAAMQLPNAFYSSGEELHGTIAHRYGYLVVTYFQGKNFSRGGDAVLECVRGCRCSSITLALQLYPVLGIAVVEVTPHTRCTARITITTNTATGANVTIVTFGGSLTAGYIEYGEAWKSSLQGSWVEALLASLKASFPAVSFRLINAARGASDVIVASTCWYQHAPQDADLVLVEYSLNGCLDGGRPMCSGTAMLRVAHYESLYRRLLRRTPHAALMCVATFAFTAQAIPQGDASVTVPNAFRSTGEVLRG</sequence>
<dbReference type="EMBL" id="CP126212">
    <property type="protein sequence ID" value="WIA13857.1"/>
    <property type="molecule type" value="Genomic_DNA"/>
</dbReference>
<evidence type="ECO:0000313" key="1">
    <source>
        <dbReference type="EMBL" id="WIA13857.1"/>
    </source>
</evidence>
<proteinExistence type="predicted"/>
<keyword evidence="2" id="KW-1185">Reference proteome</keyword>
<dbReference type="PANTHER" id="PTHR34407">
    <property type="entry name" value="EXPRESSED PROTEIN"/>
    <property type="match status" value="1"/>
</dbReference>
<evidence type="ECO:0000313" key="2">
    <source>
        <dbReference type="Proteomes" id="UP001244341"/>
    </source>
</evidence>